<keyword evidence="3" id="KW-1185">Reference proteome</keyword>
<dbReference type="RefSeq" id="WP_320002786.1">
    <property type="nucleotide sequence ID" value="NZ_JAUHJS010000001.1"/>
</dbReference>
<organism evidence="2 3">
    <name type="scientific">Shiella aurantiaca</name>
    <dbReference type="NCBI Taxonomy" id="3058365"/>
    <lineage>
        <taxon>Bacteria</taxon>
        <taxon>Pseudomonadati</taxon>
        <taxon>Bacteroidota</taxon>
        <taxon>Cytophagia</taxon>
        <taxon>Cytophagales</taxon>
        <taxon>Shiellaceae</taxon>
        <taxon>Shiella</taxon>
    </lineage>
</organism>
<reference evidence="2" key="1">
    <citation type="submission" date="2023-06" db="EMBL/GenBank/DDBJ databases">
        <title>Cytophagales bacterium Strain LB-30, isolated from soil.</title>
        <authorList>
            <person name="Liu B."/>
        </authorList>
    </citation>
    <scope>NUCLEOTIDE SEQUENCE</scope>
    <source>
        <strain evidence="2">LB-30</strain>
    </source>
</reference>
<accession>A0ABT8F1E7</accession>
<protein>
    <submittedName>
        <fullName evidence="2">Acyl-CoA reductase</fullName>
    </submittedName>
</protein>
<evidence type="ECO:0000313" key="3">
    <source>
        <dbReference type="Proteomes" id="UP001168552"/>
    </source>
</evidence>
<proteinExistence type="predicted"/>
<dbReference type="InterPro" id="IPR008670">
    <property type="entry name" value="CoA_reduct_LuxC"/>
</dbReference>
<evidence type="ECO:0000256" key="1">
    <source>
        <dbReference type="ARBA" id="ARBA00022857"/>
    </source>
</evidence>
<keyword evidence="1" id="KW-0521">NADP</keyword>
<dbReference type="Pfam" id="PF05893">
    <property type="entry name" value="LuxC"/>
    <property type="match status" value="1"/>
</dbReference>
<sequence>MKLTERIQAFSQLHARLSAWPTDEKQAIFAQAKAKNPWFTEESCERAVSGILAFLEKEALQTWVSAYPITDAPSGKRVGLVLAGNIPLVGFHDLLCVLISGHKAHVKLSSQDEVLPRFLIHELIRIDSYFAQAIELTERLNQMDAVIATGSDNTARYFDYYFREIPHIVRKNRTSMAVINGQEKPEDNERLGRDIFQYYGLGCRNVSKIFIPKEYYLPTLIDSLEPYHEVINHNKYVNNYEYRRSIFLVNKYPHLDNGFLLFEESTQLVSPIGVLYYERYEDEQSLKALLDANADKIQCVVSNQAWWPNSFDFGQAQTPNLSDYADNVDTLTFLTTLAHG</sequence>
<dbReference type="EMBL" id="JAUHJS010000001">
    <property type="protein sequence ID" value="MDN4164260.1"/>
    <property type="molecule type" value="Genomic_DNA"/>
</dbReference>
<evidence type="ECO:0000313" key="2">
    <source>
        <dbReference type="EMBL" id="MDN4164260.1"/>
    </source>
</evidence>
<comment type="caution">
    <text evidence="2">The sequence shown here is derived from an EMBL/GenBank/DDBJ whole genome shotgun (WGS) entry which is preliminary data.</text>
</comment>
<name>A0ABT8F1E7_9BACT</name>
<gene>
    <name evidence="2" type="ORF">QWY31_02040</name>
</gene>
<dbReference type="Proteomes" id="UP001168552">
    <property type="component" value="Unassembled WGS sequence"/>
</dbReference>